<dbReference type="Gene3D" id="2.40.128.660">
    <property type="entry name" value="Uncharacterised protein PF15525, DUF4652"/>
    <property type="match status" value="1"/>
</dbReference>
<dbReference type="PROSITE" id="PS51257">
    <property type="entry name" value="PROKAR_LIPOPROTEIN"/>
    <property type="match status" value="1"/>
</dbReference>
<dbReference type="PATRIC" id="fig|1379739.3.peg.3976"/>
<proteinExistence type="predicted"/>
<dbReference type="AlphaFoldDB" id="A0A0D1BR94"/>
<accession>A0A0D1BR94</accession>
<reference evidence="2 3" key="1">
    <citation type="submission" date="2014-06" db="EMBL/GenBank/DDBJ databases">
        <title>Genome characterization of distinct group I Clostridium botulinum lineages.</title>
        <authorList>
            <person name="Giordani F."/>
            <person name="Anselmo A."/>
            <person name="Fillo S."/>
            <person name="Palozzi A.M."/>
            <person name="Fortunato A."/>
            <person name="Gentile B."/>
            <person name="Ciammaruconi A."/>
            <person name="Anniballi F."/>
            <person name="De Medici D."/>
            <person name="Lista F."/>
        </authorList>
    </citation>
    <scope>NUCLEOTIDE SEQUENCE [LARGE SCALE GENOMIC DNA]</scope>
    <source>
        <strain evidence="2 3">B2 450</strain>
    </source>
</reference>
<comment type="caution">
    <text evidence="2">The sequence shown here is derived from an EMBL/GenBank/DDBJ whole genome shotgun (WGS) entry which is preliminary data.</text>
</comment>
<evidence type="ECO:0000313" key="3">
    <source>
        <dbReference type="Proteomes" id="UP000032250"/>
    </source>
</evidence>
<sequence>MLKNKKIGLILITLIIFSFSIGCTKENKSSVENTKQEEQKVESNNNNDKEEKDKKDNTETKNEEKKDEKKDEKEVSEKTKFSKIEKQEIVDKKFQGENNTEWKESEQKKYSAIVEGKGNNGEEEGIGKIYLKENNTNKLWLLKINEIKDQKSPKFLYWVDNENLLVIIGHGYGTVSKGGNLYCINVKNDTITPVYEAKDDKHEVVSVEKVKDNSGERSLILTLNVYEDDNFIKSHKEKITISNDKVKEFIK</sequence>
<dbReference type="Proteomes" id="UP000032250">
    <property type="component" value="Unassembled WGS sequence"/>
</dbReference>
<name>A0A0D1BR94_CLOBO</name>
<organism evidence="2 3">
    <name type="scientific">Clostridium botulinum B2 450</name>
    <dbReference type="NCBI Taxonomy" id="1379739"/>
    <lineage>
        <taxon>Bacteria</taxon>
        <taxon>Bacillati</taxon>
        <taxon>Bacillota</taxon>
        <taxon>Clostridia</taxon>
        <taxon>Eubacteriales</taxon>
        <taxon>Clostridiaceae</taxon>
        <taxon>Clostridium</taxon>
    </lineage>
</organism>
<dbReference type="HOGENOM" id="CLU_1136487_0_0_9"/>
<evidence type="ECO:0000256" key="1">
    <source>
        <dbReference type="SAM" id="MobiDB-lite"/>
    </source>
</evidence>
<protein>
    <recommendedName>
        <fullName evidence="4">Lipoprotein</fullName>
    </recommendedName>
</protein>
<dbReference type="InterPro" id="IPR028102">
    <property type="entry name" value="DUF4652"/>
</dbReference>
<feature type="region of interest" description="Disordered" evidence="1">
    <location>
        <begin position="27"/>
        <end position="77"/>
    </location>
</feature>
<dbReference type="OrthoDB" id="2882585at2"/>
<evidence type="ECO:0000313" key="2">
    <source>
        <dbReference type="EMBL" id="KIS22347.1"/>
    </source>
</evidence>
<dbReference type="Pfam" id="PF15525">
    <property type="entry name" value="DUF4652"/>
    <property type="match status" value="1"/>
</dbReference>
<dbReference type="EMBL" id="JXSU01000008">
    <property type="protein sequence ID" value="KIS22347.1"/>
    <property type="molecule type" value="Genomic_DNA"/>
</dbReference>
<dbReference type="RefSeq" id="WP_043032592.1">
    <property type="nucleotide sequence ID" value="NZ_JXSU01000008.1"/>
</dbReference>
<gene>
    <name evidence="2" type="ORF">N495_17985</name>
</gene>
<evidence type="ECO:0008006" key="4">
    <source>
        <dbReference type="Google" id="ProtNLM"/>
    </source>
</evidence>